<reference evidence="2" key="1">
    <citation type="submission" date="2021-06" db="EMBL/GenBank/DDBJ databases">
        <authorList>
            <person name="Hodson N. C."/>
            <person name="Mongue J. A."/>
            <person name="Jaron S. K."/>
        </authorList>
    </citation>
    <scope>NUCLEOTIDE SEQUENCE</scope>
</reference>
<protein>
    <submittedName>
        <fullName evidence="2">Uncharacterized protein</fullName>
    </submittedName>
</protein>
<dbReference type="AlphaFoldDB" id="A0A8J2JZ34"/>
<evidence type="ECO:0000256" key="1">
    <source>
        <dbReference type="SAM" id="MobiDB-lite"/>
    </source>
</evidence>
<feature type="non-terminal residue" evidence="2">
    <location>
        <position position="1"/>
    </location>
</feature>
<evidence type="ECO:0000313" key="3">
    <source>
        <dbReference type="Proteomes" id="UP000708208"/>
    </source>
</evidence>
<feature type="non-terminal residue" evidence="2">
    <location>
        <position position="85"/>
    </location>
</feature>
<gene>
    <name evidence="2" type="ORF">AFUS01_LOCUS6646</name>
</gene>
<dbReference type="Proteomes" id="UP000708208">
    <property type="component" value="Unassembled WGS sequence"/>
</dbReference>
<dbReference type="EMBL" id="CAJVCH010043891">
    <property type="protein sequence ID" value="CAG7717173.1"/>
    <property type="molecule type" value="Genomic_DNA"/>
</dbReference>
<comment type="caution">
    <text evidence="2">The sequence shown here is derived from an EMBL/GenBank/DDBJ whole genome shotgun (WGS) entry which is preliminary data.</text>
</comment>
<organism evidence="2 3">
    <name type="scientific">Allacma fusca</name>
    <dbReference type="NCBI Taxonomy" id="39272"/>
    <lineage>
        <taxon>Eukaryota</taxon>
        <taxon>Metazoa</taxon>
        <taxon>Ecdysozoa</taxon>
        <taxon>Arthropoda</taxon>
        <taxon>Hexapoda</taxon>
        <taxon>Collembola</taxon>
        <taxon>Symphypleona</taxon>
        <taxon>Sminthuridae</taxon>
        <taxon>Allacma</taxon>
    </lineage>
</organism>
<proteinExistence type="predicted"/>
<sequence length="85" mass="9446">LASISLRFGPSEADTPETDTCGIDGLRDLTDEQKSAVGTYTAMFKNEEYLKAQDYQMLIAAFIRQTTSFRNNENSPATCRTTEAK</sequence>
<accession>A0A8J2JZ34</accession>
<feature type="region of interest" description="Disordered" evidence="1">
    <location>
        <begin position="1"/>
        <end position="25"/>
    </location>
</feature>
<name>A0A8J2JZ34_9HEXA</name>
<evidence type="ECO:0000313" key="2">
    <source>
        <dbReference type="EMBL" id="CAG7717173.1"/>
    </source>
</evidence>
<keyword evidence="3" id="KW-1185">Reference proteome</keyword>